<proteinExistence type="predicted"/>
<dbReference type="InterPro" id="IPR017871">
    <property type="entry name" value="ABC_transporter-like_CS"/>
</dbReference>
<dbReference type="PATRIC" id="fig|1379.3.peg.952"/>
<organism evidence="5 6">
    <name type="scientific">Gemella haemolysans</name>
    <dbReference type="NCBI Taxonomy" id="1379"/>
    <lineage>
        <taxon>Bacteria</taxon>
        <taxon>Bacillati</taxon>
        <taxon>Bacillota</taxon>
        <taxon>Bacilli</taxon>
        <taxon>Bacillales</taxon>
        <taxon>Gemellaceae</taxon>
        <taxon>Gemella</taxon>
    </lineage>
</organism>
<reference evidence="6" key="1">
    <citation type="submission" date="2016-01" db="EMBL/GenBank/DDBJ databases">
        <authorList>
            <person name="Mitreva M."/>
            <person name="Pepin K.H."/>
            <person name="Mihindukulasuriya K.A."/>
            <person name="Fulton R."/>
            <person name="Fronick C."/>
            <person name="O'Laughlin M."/>
            <person name="Miner T."/>
            <person name="Herter B."/>
            <person name="Rosa B.A."/>
            <person name="Cordes M."/>
            <person name="Tomlinson C."/>
            <person name="Wollam A."/>
            <person name="Palsikar V.B."/>
            <person name="Mardis E.R."/>
            <person name="Wilson R.K."/>
        </authorList>
    </citation>
    <scope>NUCLEOTIDE SEQUENCE [LARGE SCALE GENOMIC DNA]</scope>
    <source>
        <strain evidence="6">DNF01167</strain>
    </source>
</reference>
<dbReference type="CDD" id="cd03230">
    <property type="entry name" value="ABC_DR_subfamily_A"/>
    <property type="match status" value="1"/>
</dbReference>
<dbReference type="InterPro" id="IPR003439">
    <property type="entry name" value="ABC_transporter-like_ATP-bd"/>
</dbReference>
<dbReference type="InterPro" id="IPR003593">
    <property type="entry name" value="AAA+_ATPase"/>
</dbReference>
<feature type="domain" description="ABC transporter" evidence="4">
    <location>
        <begin position="2"/>
        <end position="232"/>
    </location>
</feature>
<dbReference type="EMBL" id="LSDC01000063">
    <property type="protein sequence ID" value="KXB59831.1"/>
    <property type="molecule type" value="Genomic_DNA"/>
</dbReference>
<dbReference type="PROSITE" id="PS00211">
    <property type="entry name" value="ABC_TRANSPORTER_1"/>
    <property type="match status" value="1"/>
</dbReference>
<keyword evidence="2" id="KW-0547">Nucleotide-binding</keyword>
<dbReference type="SUPFAM" id="SSF52540">
    <property type="entry name" value="P-loop containing nucleoside triphosphate hydrolases"/>
    <property type="match status" value="1"/>
</dbReference>
<dbReference type="GO" id="GO:0005524">
    <property type="term" value="F:ATP binding"/>
    <property type="evidence" value="ECO:0007669"/>
    <property type="project" value="UniProtKB-KW"/>
</dbReference>
<dbReference type="Proteomes" id="UP000070355">
    <property type="component" value="Unassembled WGS sequence"/>
</dbReference>
<dbReference type="InterPro" id="IPR051782">
    <property type="entry name" value="ABC_Transporter_VariousFunc"/>
</dbReference>
<keyword evidence="1" id="KW-0813">Transport</keyword>
<evidence type="ECO:0000256" key="1">
    <source>
        <dbReference type="ARBA" id="ARBA00022448"/>
    </source>
</evidence>
<dbReference type="SMART" id="SM00382">
    <property type="entry name" value="AAA"/>
    <property type="match status" value="1"/>
</dbReference>
<dbReference type="GO" id="GO:0016887">
    <property type="term" value="F:ATP hydrolysis activity"/>
    <property type="evidence" value="ECO:0007669"/>
    <property type="project" value="InterPro"/>
</dbReference>
<sequence length="247" mass="27694">MIEIKNLTVKFDTKCAVDDLSFTINDGEIFGLIGHNGAGKSTTIKSLVSILEPTSGEIYFNNLLLKNNRLACKKQIGYVPDSPDMFLTLSAFEYWSLVASIYEIDNKTRDDILNRYCKLFNMTGVEHQEISSFSHGMRQKVFVIGALLSEPKFWIMDEPMTGLDPQAAFDLKNLMKEHATKGNSVLFSTHVLEVAEHLCDRIGILSKGKLVFIGTLNELKEQFEGDNLEEIYLNIVKNSNSNILGGD</sequence>
<dbReference type="PANTHER" id="PTHR42939:SF1">
    <property type="entry name" value="ABC TRANSPORTER ATP-BINDING PROTEIN ALBC-RELATED"/>
    <property type="match status" value="1"/>
</dbReference>
<dbReference type="AlphaFoldDB" id="A0A133ZWK8"/>
<evidence type="ECO:0000313" key="5">
    <source>
        <dbReference type="EMBL" id="KXB59831.1"/>
    </source>
</evidence>
<dbReference type="PANTHER" id="PTHR42939">
    <property type="entry name" value="ABC TRANSPORTER ATP-BINDING PROTEIN ALBC-RELATED"/>
    <property type="match status" value="1"/>
</dbReference>
<dbReference type="Gene3D" id="3.40.50.300">
    <property type="entry name" value="P-loop containing nucleotide triphosphate hydrolases"/>
    <property type="match status" value="1"/>
</dbReference>
<dbReference type="PROSITE" id="PS50893">
    <property type="entry name" value="ABC_TRANSPORTER_2"/>
    <property type="match status" value="1"/>
</dbReference>
<dbReference type="OrthoDB" id="9804819at2"/>
<name>A0A133ZWK8_9BACL</name>
<evidence type="ECO:0000256" key="2">
    <source>
        <dbReference type="ARBA" id="ARBA00022741"/>
    </source>
</evidence>
<dbReference type="STRING" id="1379.HMPREF3186_00968"/>
<dbReference type="RefSeq" id="WP_060914139.1">
    <property type="nucleotide sequence ID" value="NZ_KQ959957.1"/>
</dbReference>
<dbReference type="Pfam" id="PF00005">
    <property type="entry name" value="ABC_tran"/>
    <property type="match status" value="1"/>
</dbReference>
<keyword evidence="3 5" id="KW-0067">ATP-binding</keyword>
<comment type="caution">
    <text evidence="5">The sequence shown here is derived from an EMBL/GenBank/DDBJ whole genome shotgun (WGS) entry which is preliminary data.</text>
</comment>
<accession>A0A133ZWK8</accession>
<evidence type="ECO:0000259" key="4">
    <source>
        <dbReference type="PROSITE" id="PS50893"/>
    </source>
</evidence>
<evidence type="ECO:0000256" key="3">
    <source>
        <dbReference type="ARBA" id="ARBA00022840"/>
    </source>
</evidence>
<dbReference type="InterPro" id="IPR027417">
    <property type="entry name" value="P-loop_NTPase"/>
</dbReference>
<gene>
    <name evidence="5" type="ORF">HMPREF3186_00968</name>
</gene>
<evidence type="ECO:0000313" key="6">
    <source>
        <dbReference type="Proteomes" id="UP000070355"/>
    </source>
</evidence>
<protein>
    <submittedName>
        <fullName evidence="5">Putative ABC transporter, ATP-binding protein EcsA</fullName>
    </submittedName>
</protein>